<name>A0AAW2ZK32_9EUKA</name>
<keyword evidence="1" id="KW-0472">Membrane</keyword>
<keyword evidence="3" id="KW-1185">Reference proteome</keyword>
<dbReference type="Proteomes" id="UP001431209">
    <property type="component" value="Unassembled WGS sequence"/>
</dbReference>
<comment type="caution">
    <text evidence="2">The sequence shown here is derived from an EMBL/GenBank/DDBJ whole genome shotgun (WGS) entry which is preliminary data.</text>
</comment>
<proteinExistence type="predicted"/>
<organism evidence="2 3">
    <name type="scientific">Acrasis kona</name>
    <dbReference type="NCBI Taxonomy" id="1008807"/>
    <lineage>
        <taxon>Eukaryota</taxon>
        <taxon>Discoba</taxon>
        <taxon>Heterolobosea</taxon>
        <taxon>Tetramitia</taxon>
        <taxon>Eutetramitia</taxon>
        <taxon>Acrasidae</taxon>
        <taxon>Acrasis</taxon>
    </lineage>
</organism>
<dbReference type="AlphaFoldDB" id="A0AAW2ZK32"/>
<keyword evidence="1" id="KW-0812">Transmembrane</keyword>
<protein>
    <submittedName>
        <fullName evidence="2">Isoleucine tRS</fullName>
    </submittedName>
</protein>
<reference evidence="2 3" key="1">
    <citation type="submission" date="2024-03" db="EMBL/GenBank/DDBJ databases">
        <title>The Acrasis kona genome and developmental transcriptomes reveal deep origins of eukaryotic multicellular pathways.</title>
        <authorList>
            <person name="Sheikh S."/>
            <person name="Fu C.-J."/>
            <person name="Brown M.W."/>
            <person name="Baldauf S.L."/>
        </authorList>
    </citation>
    <scope>NUCLEOTIDE SEQUENCE [LARGE SCALE GENOMIC DNA]</scope>
    <source>
        <strain evidence="2 3">ATCC MYA-3509</strain>
    </source>
</reference>
<dbReference type="EMBL" id="JAOPGA020001549">
    <property type="protein sequence ID" value="KAL0489338.1"/>
    <property type="molecule type" value="Genomic_DNA"/>
</dbReference>
<feature type="transmembrane region" description="Helical" evidence="1">
    <location>
        <begin position="32"/>
        <end position="50"/>
    </location>
</feature>
<evidence type="ECO:0000313" key="3">
    <source>
        <dbReference type="Proteomes" id="UP001431209"/>
    </source>
</evidence>
<evidence type="ECO:0000313" key="2">
    <source>
        <dbReference type="EMBL" id="KAL0489338.1"/>
    </source>
</evidence>
<keyword evidence="1" id="KW-1133">Transmembrane helix</keyword>
<accession>A0AAW2ZK32</accession>
<evidence type="ECO:0000256" key="1">
    <source>
        <dbReference type="SAM" id="Phobius"/>
    </source>
</evidence>
<sequence length="74" mass="8584">MGGHGPRMPIMKDVWVPTGGPYGNAKNSRRNFFIAFGLCLASFYPVFLYGERRTVYNDTLIQKSLERDHYPYKH</sequence>
<gene>
    <name evidence="2" type="ORF">AKO1_009212</name>
</gene>